<organism evidence="2 3">
    <name type="scientific">Pedococcus aerophilus</name>
    <dbReference type="NCBI Taxonomy" id="436356"/>
    <lineage>
        <taxon>Bacteria</taxon>
        <taxon>Bacillati</taxon>
        <taxon>Actinomycetota</taxon>
        <taxon>Actinomycetes</taxon>
        <taxon>Micrococcales</taxon>
        <taxon>Intrasporangiaceae</taxon>
        <taxon>Pedococcus</taxon>
    </lineage>
</organism>
<evidence type="ECO:0000313" key="2">
    <source>
        <dbReference type="EMBL" id="GAA2731878.1"/>
    </source>
</evidence>
<name>A0ABN3UFU9_9MICO</name>
<dbReference type="Proteomes" id="UP001501326">
    <property type="component" value="Unassembled WGS sequence"/>
</dbReference>
<evidence type="ECO:0000313" key="3">
    <source>
        <dbReference type="Proteomes" id="UP001501326"/>
    </source>
</evidence>
<protein>
    <recommendedName>
        <fullName evidence="4">Secreted protein</fullName>
    </recommendedName>
</protein>
<evidence type="ECO:0008006" key="4">
    <source>
        <dbReference type="Google" id="ProtNLM"/>
    </source>
</evidence>
<keyword evidence="1" id="KW-0732">Signal</keyword>
<keyword evidence="3" id="KW-1185">Reference proteome</keyword>
<dbReference type="PROSITE" id="PS51257">
    <property type="entry name" value="PROKAR_LIPOPROTEIN"/>
    <property type="match status" value="1"/>
</dbReference>
<reference evidence="2 3" key="1">
    <citation type="journal article" date="2019" name="Int. J. Syst. Evol. Microbiol.">
        <title>The Global Catalogue of Microorganisms (GCM) 10K type strain sequencing project: providing services to taxonomists for standard genome sequencing and annotation.</title>
        <authorList>
            <consortium name="The Broad Institute Genomics Platform"/>
            <consortium name="The Broad Institute Genome Sequencing Center for Infectious Disease"/>
            <person name="Wu L."/>
            <person name="Ma J."/>
        </authorList>
    </citation>
    <scope>NUCLEOTIDE SEQUENCE [LARGE SCALE GENOMIC DNA]</scope>
    <source>
        <strain evidence="2 3">JCM 16378</strain>
    </source>
</reference>
<dbReference type="EMBL" id="BAAARN010000001">
    <property type="protein sequence ID" value="GAA2731878.1"/>
    <property type="molecule type" value="Genomic_DNA"/>
</dbReference>
<evidence type="ECO:0000256" key="1">
    <source>
        <dbReference type="SAM" id="SignalP"/>
    </source>
</evidence>
<sequence>MARLVRTTLRGVSLLAVTTVTLACVSCCSAPDRVPVDDPVADPKVPADIVLPFDAYQVPPEAQRLENDAYRELVRRCAADHGVALTMPPAEIPVDSNARRYGLFDAERARTHGYLGQTLFLDSVRAGEWRPSATQKAVLTGESVPGSQVDVPEGGCARQAETTLGLPDSTMADVEAAGLSTIDRAASDPEVLAAERRWSRCLAEQGLSFTRTFDPSNHRWPQPRGSAQEVRTATADVRCKQSTSLVAAWLNAESRAQRQVIADDPGAFSALRSWRDARLAKARAVLSEAAR</sequence>
<comment type="caution">
    <text evidence="2">The sequence shown here is derived from an EMBL/GenBank/DDBJ whole genome shotgun (WGS) entry which is preliminary data.</text>
</comment>
<proteinExistence type="predicted"/>
<gene>
    <name evidence="2" type="ORF">GCM10009867_06550</name>
</gene>
<accession>A0ABN3UFU9</accession>
<feature type="chain" id="PRO_5045706560" description="Secreted protein" evidence="1">
    <location>
        <begin position="24"/>
        <end position="291"/>
    </location>
</feature>
<feature type="signal peptide" evidence="1">
    <location>
        <begin position="1"/>
        <end position="23"/>
    </location>
</feature>